<dbReference type="Proteomes" id="UP000823635">
    <property type="component" value="Unassembled WGS sequence"/>
</dbReference>
<evidence type="ECO:0000256" key="1">
    <source>
        <dbReference type="SAM" id="SignalP"/>
    </source>
</evidence>
<feature type="signal peptide" evidence="1">
    <location>
        <begin position="1"/>
        <end position="20"/>
    </location>
</feature>
<evidence type="ECO:0000313" key="2">
    <source>
        <dbReference type="EMBL" id="MBO8428540.1"/>
    </source>
</evidence>
<evidence type="ECO:0000313" key="3">
    <source>
        <dbReference type="Proteomes" id="UP000823635"/>
    </source>
</evidence>
<gene>
    <name evidence="2" type="ORF">IAC68_01215</name>
</gene>
<accession>A0A9D9GVC8</accession>
<reference evidence="2" key="2">
    <citation type="journal article" date="2021" name="PeerJ">
        <title>Extensive microbial diversity within the chicken gut microbiome revealed by metagenomics and culture.</title>
        <authorList>
            <person name="Gilroy R."/>
            <person name="Ravi A."/>
            <person name="Getino M."/>
            <person name="Pursley I."/>
            <person name="Horton D.L."/>
            <person name="Alikhan N.F."/>
            <person name="Baker D."/>
            <person name="Gharbi K."/>
            <person name="Hall N."/>
            <person name="Watson M."/>
            <person name="Adriaenssens E.M."/>
            <person name="Foster-Nyarko E."/>
            <person name="Jarju S."/>
            <person name="Secka A."/>
            <person name="Antonio M."/>
            <person name="Oren A."/>
            <person name="Chaudhuri R.R."/>
            <person name="La Ragione R."/>
            <person name="Hildebrand F."/>
            <person name="Pallen M.J."/>
        </authorList>
    </citation>
    <scope>NUCLEOTIDE SEQUENCE</scope>
    <source>
        <strain evidence="2">15467</strain>
    </source>
</reference>
<dbReference type="AlphaFoldDB" id="A0A9D9GVC8"/>
<feature type="chain" id="PRO_5039549722" evidence="1">
    <location>
        <begin position="21"/>
        <end position="314"/>
    </location>
</feature>
<keyword evidence="1" id="KW-0732">Signal</keyword>
<organism evidence="2 3">
    <name type="scientific">Candidatus Egerieousia excrementavium</name>
    <dbReference type="NCBI Taxonomy" id="2840778"/>
    <lineage>
        <taxon>Bacteria</taxon>
        <taxon>Pseudomonadati</taxon>
        <taxon>Bacteroidota</taxon>
        <taxon>Bacteroidia</taxon>
        <taxon>Bacteroidales</taxon>
        <taxon>Candidatus Egerieousia</taxon>
    </lineage>
</organism>
<reference evidence="2" key="1">
    <citation type="submission" date="2020-10" db="EMBL/GenBank/DDBJ databases">
        <authorList>
            <person name="Gilroy R."/>
        </authorList>
    </citation>
    <scope>NUCLEOTIDE SEQUENCE</scope>
    <source>
        <strain evidence="2">15467</strain>
    </source>
</reference>
<name>A0A9D9GVC8_9BACT</name>
<dbReference type="Pfam" id="PF19672">
    <property type="entry name" value="DUF6175"/>
    <property type="match status" value="1"/>
</dbReference>
<proteinExistence type="predicted"/>
<comment type="caution">
    <text evidence="2">The sequence shown here is derived from an EMBL/GenBank/DDBJ whole genome shotgun (WGS) entry which is preliminary data.</text>
</comment>
<protein>
    <submittedName>
        <fullName evidence="2">Uncharacterized protein</fullName>
    </submittedName>
</protein>
<dbReference type="InterPro" id="IPR046173">
    <property type="entry name" value="DUF6175"/>
</dbReference>
<dbReference type="EMBL" id="JADINB010000029">
    <property type="protein sequence ID" value="MBO8428540.1"/>
    <property type="molecule type" value="Genomic_DNA"/>
</dbReference>
<sequence length="314" mass="35313">MKKTILFLTLVLFVVSGRLAAQPAMPSVMVVPSDSWCNEHGFLKTEVHDSVTSYIADYRRALVSDPDLKIVISLVNGMMTEHGFRLTDLESTLKNIETENTLNSVTLSSMGDMLAETPREQLSRVAKADIWIEINWKINNLGPRKSLTFTMRAIDAYTQKEVATAVGTSGETYAVELPVLLEEAVSSYIYDFTGQLADYFREFQANGREITLEVRVWDNAGFNLETDTGTDILSYIIEDWVMENAAGGMMTPVTASENVLLFRGLRMPNTTPEGRQTDARYWTRSLVRLMRNEQIDCKVYTRGLGHVMIVLGQK</sequence>